<dbReference type="InterPro" id="IPR046673">
    <property type="entry name" value="ToxA_N"/>
</dbReference>
<gene>
    <name evidence="2" type="ORF">IV02_05055</name>
</gene>
<dbReference type="Pfam" id="PF20178">
    <property type="entry name" value="ToxA_N"/>
    <property type="match status" value="1"/>
</dbReference>
<name>A0A085VFA5_PSESX</name>
<dbReference type="CDD" id="cd14729">
    <property type="entry name" value="RtxA-like"/>
    <property type="match status" value="1"/>
</dbReference>
<accession>A0A085VFA5</accession>
<organism evidence="2 3">
    <name type="scientific">Pseudomonas syringae</name>
    <dbReference type="NCBI Taxonomy" id="317"/>
    <lineage>
        <taxon>Bacteria</taxon>
        <taxon>Pseudomonadati</taxon>
        <taxon>Pseudomonadota</taxon>
        <taxon>Gammaproteobacteria</taxon>
        <taxon>Pseudomonadales</taxon>
        <taxon>Pseudomonadaceae</taxon>
        <taxon>Pseudomonas</taxon>
    </lineage>
</organism>
<sequence length="975" mass="108282">MLTVSTPPLVVIDELKSMGHRLVDACPDMRQMARDIAINLLKKHTGTDIEPDTVYWHRFTTSQSNPLTFNGWRHVESPVESMTLPQLVLHRFNAQDQDNADDLQVMSGFYTADAQAGRYDVSNEVKMLPVDIMNDFWELDFCTQFRTRLTSFWRDCSDDFRTMAKANFLAKALEEWESEHLRRADFQAILKAVADTVRSPFDASMLTASSPAPGELRVTAFDIGGHQASDILRIVTSTGRQIIYIPGETFAFQAFETPENLRQWLIDSTTNPGDRARFLAHFPLAARHENDPDAGLNHLMDLLASQANASPNSLLNQHDHDLGVDAFTWLRDAARHRMTADADFSLRSNGDLRKQMWIGYLNAFSHVLGPLAALDWPVALAVVGAGLADMGLNIDQAVNGHTTAERKAGVIGAIGSAVDTLLNSLFLLDAGLSNLNEYEPETLIPPREEVNLQPVLEDVKNSVGPASDDAPVDTESAHADLLSRVKSNHLFADATPSTQPGRMRGIYQLANQETYIALEGSFYQVRYVNEMNSWVIIDPENPFSFYDNLPVRLDPAGHWEVVGRNGLRGGGPGASRILRTPTTPPQTSAISIYEVPESMKADVIKGANGSDRSVLRGDMIPMSSNWRDPYQEFRAIRARLGNDACEFYEQVELPARAQMPELEARSSSKSALGKFFSNSDGLVIGESHSGIGSKRFLIDNMKLLKKLKVRTLYMEHLLTDFHQADLNEFAHSGRMRPKLEQYLQNMDLGHGTDPSGQYTFLRVIKDARANQIRVQAIDCMASYRLDGMQDPTGLERNKMMNFIAHSVIRADAVNRGANSKWIALVGNSHASTYRGVAGISELEGGIGLRVEDVAPGQPEGFTIDPGRNMPGDIGEPDSFVKSDFRLQVVVSRTFGRMPSDRLVVQPGMFIIDESSGEPMLVHRSKDNSVVRTRIKTRFGKVSIDRPQWPAISKRTFNSIGELIAALELIGMKNVN</sequence>
<evidence type="ECO:0000259" key="1">
    <source>
        <dbReference type="Pfam" id="PF20178"/>
    </source>
</evidence>
<dbReference type="RefSeq" id="WP_047572649.1">
    <property type="nucleotide sequence ID" value="NZ_JPQT01000063.1"/>
</dbReference>
<proteinExistence type="predicted"/>
<dbReference type="EMBL" id="JPQT01000063">
    <property type="protein sequence ID" value="KFE54118.1"/>
    <property type="molecule type" value="Genomic_DNA"/>
</dbReference>
<dbReference type="SUPFAM" id="SSF159501">
    <property type="entry name" value="EreA/ChaN-like"/>
    <property type="match status" value="1"/>
</dbReference>
<reference evidence="2 3" key="1">
    <citation type="submission" date="2014-07" db="EMBL/GenBank/DDBJ databases">
        <title>Draft Genome Sequences of Environmental Pseudomonas syringae strains.</title>
        <authorList>
            <person name="Baltrus D.A."/>
            <person name="Berge O."/>
            <person name="Morris C."/>
        </authorList>
    </citation>
    <scope>NUCLEOTIDE SEQUENCE [LARGE SCALE GENOMIC DNA]</scope>
    <source>
        <strain evidence="2 3">CEB003</strain>
    </source>
</reference>
<comment type="caution">
    <text evidence="2">The sequence shown here is derived from an EMBL/GenBank/DDBJ whole genome shotgun (WGS) entry which is preliminary data.</text>
</comment>
<evidence type="ECO:0000313" key="2">
    <source>
        <dbReference type="EMBL" id="KFE54118.1"/>
    </source>
</evidence>
<dbReference type="Proteomes" id="UP000028643">
    <property type="component" value="Unassembled WGS sequence"/>
</dbReference>
<evidence type="ECO:0000313" key="3">
    <source>
        <dbReference type="Proteomes" id="UP000028643"/>
    </source>
</evidence>
<dbReference type="AlphaFoldDB" id="A0A085VFA5"/>
<protein>
    <recommendedName>
        <fullName evidence="1">Dermonecrotic toxin N-terminal domain-containing protein</fullName>
    </recommendedName>
</protein>
<feature type="domain" description="Dermonecrotic toxin N-terminal" evidence="1">
    <location>
        <begin position="24"/>
        <end position="285"/>
    </location>
</feature>
<dbReference type="Gene3D" id="3.40.50.11550">
    <property type="match status" value="1"/>
</dbReference>
<dbReference type="PATRIC" id="fig|317.174.peg.1030"/>